<keyword evidence="2" id="KW-1185">Reference proteome</keyword>
<organism evidence="1 2">
    <name type="scientific">Streptomyces flavidovirens</name>
    <dbReference type="NCBI Taxonomy" id="67298"/>
    <lineage>
        <taxon>Bacteria</taxon>
        <taxon>Bacillati</taxon>
        <taxon>Actinomycetota</taxon>
        <taxon>Actinomycetes</taxon>
        <taxon>Kitasatosporales</taxon>
        <taxon>Streptomycetaceae</taxon>
        <taxon>Streptomyces</taxon>
    </lineage>
</organism>
<protein>
    <recommendedName>
        <fullName evidence="3">Transposase</fullName>
    </recommendedName>
</protein>
<name>A0ABW6RL91_9ACTN</name>
<evidence type="ECO:0008006" key="3">
    <source>
        <dbReference type="Google" id="ProtNLM"/>
    </source>
</evidence>
<evidence type="ECO:0000313" key="1">
    <source>
        <dbReference type="EMBL" id="MFF3341329.1"/>
    </source>
</evidence>
<sequence length="65" mass="7403">MVIELSVRRLFCDNRECRRVTFAEQIDGLICRYGRRTPVLQRMLAALGVVLAARAVCVWRCCSAS</sequence>
<dbReference type="RefSeq" id="WP_355717323.1">
    <property type="nucleotide sequence ID" value="NZ_JBEXNP010000005.1"/>
</dbReference>
<gene>
    <name evidence="1" type="ORF">ACFYWW_21750</name>
</gene>
<reference evidence="1 2" key="1">
    <citation type="submission" date="2024-10" db="EMBL/GenBank/DDBJ databases">
        <title>The Natural Products Discovery Center: Release of the First 8490 Sequenced Strains for Exploring Actinobacteria Biosynthetic Diversity.</title>
        <authorList>
            <person name="Kalkreuter E."/>
            <person name="Kautsar S.A."/>
            <person name="Yang D."/>
            <person name="Bader C.D."/>
            <person name="Teijaro C.N."/>
            <person name="Fluegel L."/>
            <person name="Davis C.M."/>
            <person name="Simpson J.R."/>
            <person name="Lauterbach L."/>
            <person name="Steele A.D."/>
            <person name="Gui C."/>
            <person name="Meng S."/>
            <person name="Li G."/>
            <person name="Viehrig K."/>
            <person name="Ye F."/>
            <person name="Su P."/>
            <person name="Kiefer A.F."/>
            <person name="Nichols A."/>
            <person name="Cepeda A.J."/>
            <person name="Yan W."/>
            <person name="Fan B."/>
            <person name="Jiang Y."/>
            <person name="Adhikari A."/>
            <person name="Zheng C.-J."/>
            <person name="Schuster L."/>
            <person name="Cowan T.M."/>
            <person name="Smanski M.J."/>
            <person name="Chevrette M.G."/>
            <person name="De Carvalho L.P.S."/>
            <person name="Shen B."/>
        </authorList>
    </citation>
    <scope>NUCLEOTIDE SEQUENCE [LARGE SCALE GENOMIC DNA]</scope>
    <source>
        <strain evidence="1 2">NPDC003029</strain>
    </source>
</reference>
<accession>A0ABW6RL91</accession>
<evidence type="ECO:0000313" key="2">
    <source>
        <dbReference type="Proteomes" id="UP001601976"/>
    </source>
</evidence>
<dbReference type="Proteomes" id="UP001601976">
    <property type="component" value="Unassembled WGS sequence"/>
</dbReference>
<dbReference type="EMBL" id="JBIAPK010000006">
    <property type="protein sequence ID" value="MFF3341329.1"/>
    <property type="molecule type" value="Genomic_DNA"/>
</dbReference>
<comment type="caution">
    <text evidence="1">The sequence shown here is derived from an EMBL/GenBank/DDBJ whole genome shotgun (WGS) entry which is preliminary data.</text>
</comment>
<proteinExistence type="predicted"/>